<dbReference type="EMBL" id="JAGIKV010000020">
    <property type="protein sequence ID" value="MBP2248061.1"/>
    <property type="molecule type" value="Genomic_DNA"/>
</dbReference>
<organism evidence="1 2">
    <name type="scientific">Paenibacillus xylanexedens</name>
    <dbReference type="NCBI Taxonomy" id="528191"/>
    <lineage>
        <taxon>Bacteria</taxon>
        <taxon>Bacillati</taxon>
        <taxon>Bacillota</taxon>
        <taxon>Bacilli</taxon>
        <taxon>Bacillales</taxon>
        <taxon>Paenibacillaceae</taxon>
        <taxon>Paenibacillus</taxon>
    </lineage>
</organism>
<reference evidence="1 2" key="1">
    <citation type="submission" date="2021-03" db="EMBL/GenBank/DDBJ databases">
        <title>Genomic Encyclopedia of Type Strains, Phase IV (KMG-IV): sequencing the most valuable type-strain genomes for metagenomic binning, comparative biology and taxonomic classification.</title>
        <authorList>
            <person name="Goeker M."/>
        </authorList>
    </citation>
    <scope>NUCLEOTIDE SEQUENCE [LARGE SCALE GENOMIC DNA]</scope>
    <source>
        <strain evidence="1 2">DSM 21292</strain>
    </source>
</reference>
<accession>A0ABS4RYX6</accession>
<comment type="caution">
    <text evidence="1">The sequence shown here is derived from an EMBL/GenBank/DDBJ whole genome shotgun (WGS) entry which is preliminary data.</text>
</comment>
<name>A0ABS4RYX6_PAEXY</name>
<keyword evidence="2" id="KW-1185">Reference proteome</keyword>
<gene>
    <name evidence="1" type="ORF">J2Z28_004730</name>
</gene>
<dbReference type="Proteomes" id="UP000810207">
    <property type="component" value="Unassembled WGS sequence"/>
</dbReference>
<evidence type="ECO:0000313" key="1">
    <source>
        <dbReference type="EMBL" id="MBP2248061.1"/>
    </source>
</evidence>
<proteinExistence type="predicted"/>
<evidence type="ECO:0000313" key="2">
    <source>
        <dbReference type="Proteomes" id="UP000810207"/>
    </source>
</evidence>
<sequence>MHINSHDEELHDLGIQGCGALFLFQAEVIAYFNEKKVGLYHNKSLMKQFTIDTIVIHYVKIFNILVRAIPAKLF</sequence>
<protein>
    <submittedName>
        <fullName evidence="1">Uncharacterized protein</fullName>
    </submittedName>
</protein>